<dbReference type="GO" id="GO:0008270">
    <property type="term" value="F:zinc ion binding"/>
    <property type="evidence" value="ECO:0007669"/>
    <property type="project" value="UniProtKB-KW"/>
</dbReference>
<dbReference type="Gene3D" id="3.30.40.10">
    <property type="entry name" value="Zinc/RING finger domain, C3HC4 (zinc finger)"/>
    <property type="match status" value="1"/>
</dbReference>
<keyword evidence="2 4" id="KW-0863">Zinc-finger</keyword>
<dbReference type="PANTHER" id="PTHR25465:SF77">
    <property type="entry name" value="E3 UBIQUITIN_ISG15 LIGASE TRIM25"/>
    <property type="match status" value="1"/>
</dbReference>
<feature type="domain" description="RING-type" evidence="6">
    <location>
        <begin position="20"/>
        <end position="58"/>
    </location>
</feature>
<sequence length="506" mass="56835">MADVEGSPFSITSLEDELTCSICLSTFDCPVTIPCGHNFCQDCLLATWKDSYSCPQCRTHFASRPELKKNTVLSTVVETFTMRSGRSDGGVFREEKERRAVIRCDTCMEAEASKTCLTCMASYCDEHLRPHRDNPNFSVHQLSEPVGDLMERICPDHHKLMELFCSQHSRPICSLCIQVHKGCSLMTPEEQRNLKESELLDKLGCLDRKIERTEAVMHQMQETQSKLKEGASKRKTALTALYQHMRDLLAQEERKAHVEVDSELEICHNKHRELTKRFTDNVETMRKARDEINTLLSRFQATAFLQASYELPKAVKCDPYVPRMNLDSRKVTAMQDFTNGLKQYLEETLNQPVEDRDPLTKPRPGANADTAALGATSTGPQREPEQAVYSTAHSPAPPPPPPPPVQPYFQTAPVPAFSRQPQVMWNPPQRGRGRGRGAPAGFRPPPFRAAQTKQSDAHHQNHHKQDKKQAPGGHKAGATGSQFTKTDKPGSHNPSKAGHHPQNKKK</sequence>
<dbReference type="Pfam" id="PF13445">
    <property type="entry name" value="zf-RING_UBOX"/>
    <property type="match status" value="1"/>
</dbReference>
<dbReference type="GeneID" id="114847047"/>
<dbReference type="InterPro" id="IPR051051">
    <property type="entry name" value="E3_ubiq-ligase_TRIM/RNF"/>
</dbReference>
<evidence type="ECO:0000313" key="7">
    <source>
        <dbReference type="Proteomes" id="UP000515150"/>
    </source>
</evidence>
<dbReference type="SUPFAM" id="SSF57850">
    <property type="entry name" value="RING/U-box"/>
    <property type="match status" value="1"/>
</dbReference>
<dbReference type="InterPro" id="IPR013083">
    <property type="entry name" value="Znf_RING/FYVE/PHD"/>
</dbReference>
<dbReference type="PANTHER" id="PTHR25465">
    <property type="entry name" value="B-BOX DOMAIN CONTAINING"/>
    <property type="match status" value="1"/>
</dbReference>
<feature type="region of interest" description="Disordered" evidence="5">
    <location>
        <begin position="349"/>
        <end position="506"/>
    </location>
</feature>
<dbReference type="AlphaFoldDB" id="A0A6P7LCT2"/>
<keyword evidence="1" id="KW-0479">Metal-binding</keyword>
<dbReference type="Gene3D" id="3.30.160.60">
    <property type="entry name" value="Classic Zinc Finger"/>
    <property type="match status" value="1"/>
</dbReference>
<evidence type="ECO:0000259" key="6">
    <source>
        <dbReference type="PROSITE" id="PS50089"/>
    </source>
</evidence>
<keyword evidence="7" id="KW-1185">Reference proteome</keyword>
<evidence type="ECO:0000256" key="5">
    <source>
        <dbReference type="SAM" id="MobiDB-lite"/>
    </source>
</evidence>
<evidence type="ECO:0000313" key="8">
    <source>
        <dbReference type="RefSeq" id="XP_028992212.1"/>
    </source>
</evidence>
<evidence type="ECO:0000256" key="2">
    <source>
        <dbReference type="ARBA" id="ARBA00022771"/>
    </source>
</evidence>
<organism evidence="7 8">
    <name type="scientific">Betta splendens</name>
    <name type="common">Siamese fighting fish</name>
    <dbReference type="NCBI Taxonomy" id="158456"/>
    <lineage>
        <taxon>Eukaryota</taxon>
        <taxon>Metazoa</taxon>
        <taxon>Chordata</taxon>
        <taxon>Craniata</taxon>
        <taxon>Vertebrata</taxon>
        <taxon>Euteleostomi</taxon>
        <taxon>Actinopterygii</taxon>
        <taxon>Neopterygii</taxon>
        <taxon>Teleostei</taxon>
        <taxon>Neoteleostei</taxon>
        <taxon>Acanthomorphata</taxon>
        <taxon>Anabantaria</taxon>
        <taxon>Anabantiformes</taxon>
        <taxon>Anabantoidei</taxon>
        <taxon>Osphronemidae</taxon>
        <taxon>Betta</taxon>
    </lineage>
</organism>
<dbReference type="PROSITE" id="PS50089">
    <property type="entry name" value="ZF_RING_2"/>
    <property type="match status" value="1"/>
</dbReference>
<dbReference type="InterPro" id="IPR017907">
    <property type="entry name" value="Znf_RING_CS"/>
</dbReference>
<evidence type="ECO:0000256" key="1">
    <source>
        <dbReference type="ARBA" id="ARBA00022723"/>
    </source>
</evidence>
<dbReference type="SMART" id="SM00184">
    <property type="entry name" value="RING"/>
    <property type="match status" value="1"/>
</dbReference>
<dbReference type="RefSeq" id="XP_028992212.1">
    <property type="nucleotide sequence ID" value="XM_029136379.3"/>
</dbReference>
<dbReference type="CDD" id="cd16597">
    <property type="entry name" value="RING-HC_TRIM25_C-IV"/>
    <property type="match status" value="1"/>
</dbReference>
<dbReference type="PROSITE" id="PS00518">
    <property type="entry name" value="ZF_RING_1"/>
    <property type="match status" value="1"/>
</dbReference>
<name>A0A6P7LCT2_BETSP</name>
<feature type="compositionally biased region" description="Basic residues" evidence="5">
    <location>
        <begin position="497"/>
        <end position="506"/>
    </location>
</feature>
<dbReference type="Gene3D" id="4.10.830.40">
    <property type="match status" value="1"/>
</dbReference>
<reference evidence="8" key="1">
    <citation type="submission" date="2025-08" db="UniProtKB">
        <authorList>
            <consortium name="RefSeq"/>
        </authorList>
    </citation>
    <scope>IDENTIFICATION</scope>
</reference>
<protein>
    <submittedName>
        <fullName evidence="8">E3 ubiquitin/ISG15 ligase TRIM25-like isoform X1</fullName>
    </submittedName>
</protein>
<dbReference type="Proteomes" id="UP000515150">
    <property type="component" value="Chromosome 1"/>
</dbReference>
<evidence type="ECO:0000256" key="3">
    <source>
        <dbReference type="ARBA" id="ARBA00022833"/>
    </source>
</evidence>
<dbReference type="InterPro" id="IPR027370">
    <property type="entry name" value="Znf-RING_euk"/>
</dbReference>
<dbReference type="InterPro" id="IPR001841">
    <property type="entry name" value="Znf_RING"/>
</dbReference>
<proteinExistence type="predicted"/>
<feature type="compositionally biased region" description="Pro residues" evidence="5">
    <location>
        <begin position="395"/>
        <end position="406"/>
    </location>
</feature>
<dbReference type="OrthoDB" id="6270329at2759"/>
<gene>
    <name evidence="8" type="primary">LOC114847047</name>
</gene>
<keyword evidence="3" id="KW-0862">Zinc</keyword>
<dbReference type="InParanoid" id="A0A6P7LCT2"/>
<dbReference type="CDD" id="cd19769">
    <property type="entry name" value="Bbox2_TRIM16-like"/>
    <property type="match status" value="1"/>
</dbReference>
<dbReference type="SUPFAM" id="SSF57845">
    <property type="entry name" value="B-box zinc-binding domain"/>
    <property type="match status" value="1"/>
</dbReference>
<evidence type="ECO:0000256" key="4">
    <source>
        <dbReference type="PROSITE-ProRule" id="PRU00175"/>
    </source>
</evidence>
<accession>A0A6P7LCT2</accession>
<dbReference type="KEGG" id="bspl:114847047"/>